<feature type="chain" id="PRO_5045209252" description="Peptidase A1 domain-containing protein" evidence="3">
    <location>
        <begin position="32"/>
        <end position="525"/>
    </location>
</feature>
<dbReference type="SUPFAM" id="SSF50630">
    <property type="entry name" value="Acid proteases"/>
    <property type="match status" value="1"/>
</dbReference>
<comment type="caution">
    <text evidence="4">The sequence shown here is derived from an EMBL/GenBank/DDBJ whole genome shotgun (WGS) entry which is preliminary data.</text>
</comment>
<feature type="signal peptide" evidence="3">
    <location>
        <begin position="1"/>
        <end position="31"/>
    </location>
</feature>
<feature type="region of interest" description="Disordered" evidence="1">
    <location>
        <begin position="489"/>
        <end position="525"/>
    </location>
</feature>
<evidence type="ECO:0000256" key="2">
    <source>
        <dbReference type="SAM" id="Phobius"/>
    </source>
</evidence>
<dbReference type="GeneID" id="98122695"/>
<dbReference type="Gene3D" id="2.40.70.10">
    <property type="entry name" value="Acid Proteases"/>
    <property type="match status" value="1"/>
</dbReference>
<keyword evidence="3" id="KW-0732">Signal</keyword>
<sequence length="525" mass="56693">MNYARRHKMNPHGSRILTIAVLLLALAPLAAVQSTACPPQPLRLVLGNCSNVPAAWGAELGIGEGRDAPKLCFMPSTVVNATLLMARDLCDGEDQAEGADHNYTLSREQCLSRRGGALRRDSLSRFAIELDAGARDNLRGSNPGWWKLMSEQGLEPFPSAVRVPLRFGHVVTSAFDQVWVMQGKLHSMNHLGLAADSNLLGSLAESKLISPGSGWGLDVGSRSVTQPRDGSLVLGGYDSNAFQGNLVPFPIPKSGGGPVANRICHLQVSMKKLAVNISVNGTQQEPLLYEDPTTTTGVCIEPYDDFFRLGKKKTQEIVNRAGIRLIHRPEKHPDLFNPEEGLVYDKSLNLSITLDITLDKGFTVTIPSSELVRPLTALNRADGKLVTHPDYNEIAIFRSDPLDDSAVFGRAFLSQQVYLVVDPANREFLFGRLKQRPDVAPVLTTTVACPAPPKLSKAEIGLVAVGIVLGVQTLALLWLGIRKIRRKRGASRTAEGGGGDGVTPNGRILTPPDPPPAPYNLTNAE</sequence>
<protein>
    <recommendedName>
        <fullName evidence="6">Peptidase A1 domain-containing protein</fullName>
    </recommendedName>
</protein>
<dbReference type="Proteomes" id="UP001600064">
    <property type="component" value="Unassembled WGS sequence"/>
</dbReference>
<evidence type="ECO:0000313" key="5">
    <source>
        <dbReference type="Proteomes" id="UP001600064"/>
    </source>
</evidence>
<dbReference type="InterPro" id="IPR021109">
    <property type="entry name" value="Peptidase_aspartic_dom_sf"/>
</dbReference>
<accession>A0ABR4DH36</accession>
<gene>
    <name evidence="4" type="ORF">VTJ83DRAFT_1847</name>
</gene>
<evidence type="ECO:0000313" key="4">
    <source>
        <dbReference type="EMBL" id="KAL2269663.1"/>
    </source>
</evidence>
<feature type="transmembrane region" description="Helical" evidence="2">
    <location>
        <begin position="460"/>
        <end position="481"/>
    </location>
</feature>
<proteinExistence type="predicted"/>
<evidence type="ECO:0000256" key="3">
    <source>
        <dbReference type="SAM" id="SignalP"/>
    </source>
</evidence>
<keyword evidence="5" id="KW-1185">Reference proteome</keyword>
<keyword evidence="2" id="KW-0472">Membrane</keyword>
<keyword evidence="2" id="KW-0812">Transmembrane</keyword>
<dbReference type="EMBL" id="JAZGUE010000002">
    <property type="protein sequence ID" value="KAL2269663.1"/>
    <property type="molecule type" value="Genomic_DNA"/>
</dbReference>
<reference evidence="4 5" key="1">
    <citation type="journal article" date="2024" name="Commun. Biol.">
        <title>Comparative genomic analysis of thermophilic fungi reveals convergent evolutionary adaptations and gene losses.</title>
        <authorList>
            <person name="Steindorff A.S."/>
            <person name="Aguilar-Pontes M.V."/>
            <person name="Robinson A.J."/>
            <person name="Andreopoulos B."/>
            <person name="LaButti K."/>
            <person name="Kuo A."/>
            <person name="Mondo S."/>
            <person name="Riley R."/>
            <person name="Otillar R."/>
            <person name="Haridas S."/>
            <person name="Lipzen A."/>
            <person name="Grimwood J."/>
            <person name="Schmutz J."/>
            <person name="Clum A."/>
            <person name="Reid I.D."/>
            <person name="Moisan M.C."/>
            <person name="Butler G."/>
            <person name="Nguyen T.T.M."/>
            <person name="Dewar K."/>
            <person name="Conant G."/>
            <person name="Drula E."/>
            <person name="Henrissat B."/>
            <person name="Hansel C."/>
            <person name="Singer S."/>
            <person name="Hutchinson M.I."/>
            <person name="de Vries R.P."/>
            <person name="Natvig D.O."/>
            <person name="Powell A.J."/>
            <person name="Tsang A."/>
            <person name="Grigoriev I.V."/>
        </authorList>
    </citation>
    <scope>NUCLEOTIDE SEQUENCE [LARGE SCALE GENOMIC DNA]</scope>
    <source>
        <strain evidence="4 5">ATCC 22073</strain>
    </source>
</reference>
<keyword evidence="2" id="KW-1133">Transmembrane helix</keyword>
<evidence type="ECO:0008006" key="6">
    <source>
        <dbReference type="Google" id="ProtNLM"/>
    </source>
</evidence>
<organism evidence="4 5">
    <name type="scientific">Remersonia thermophila</name>
    <dbReference type="NCBI Taxonomy" id="72144"/>
    <lineage>
        <taxon>Eukaryota</taxon>
        <taxon>Fungi</taxon>
        <taxon>Dikarya</taxon>
        <taxon>Ascomycota</taxon>
        <taxon>Pezizomycotina</taxon>
        <taxon>Sordariomycetes</taxon>
        <taxon>Sordariomycetidae</taxon>
        <taxon>Sordariales</taxon>
        <taxon>Sordariales incertae sedis</taxon>
        <taxon>Remersonia</taxon>
    </lineage>
</organism>
<evidence type="ECO:0000256" key="1">
    <source>
        <dbReference type="SAM" id="MobiDB-lite"/>
    </source>
</evidence>
<dbReference type="RefSeq" id="XP_070868387.1">
    <property type="nucleotide sequence ID" value="XM_071008051.1"/>
</dbReference>
<name>A0ABR4DH36_9PEZI</name>